<keyword evidence="3" id="KW-1003">Cell membrane</keyword>
<feature type="transmembrane region" description="Helical" evidence="7">
    <location>
        <begin position="328"/>
        <end position="353"/>
    </location>
</feature>
<name>A0AA87NR06_TREMD</name>
<dbReference type="InterPro" id="IPR048279">
    <property type="entry name" value="MdtK-like"/>
</dbReference>
<evidence type="ECO:0000256" key="2">
    <source>
        <dbReference type="ARBA" id="ARBA00022448"/>
    </source>
</evidence>
<dbReference type="GO" id="GO:0005886">
    <property type="term" value="C:plasma membrane"/>
    <property type="evidence" value="ECO:0007669"/>
    <property type="project" value="UniProtKB-SubCell"/>
</dbReference>
<dbReference type="GO" id="GO:0042910">
    <property type="term" value="F:xenobiotic transmembrane transporter activity"/>
    <property type="evidence" value="ECO:0007669"/>
    <property type="project" value="InterPro"/>
</dbReference>
<feature type="transmembrane region" description="Helical" evidence="7">
    <location>
        <begin position="254"/>
        <end position="276"/>
    </location>
</feature>
<keyword evidence="5 7" id="KW-1133">Transmembrane helix</keyword>
<sequence>METEKQRTQILNGNLWKILIDFSWPAVIAMFLLGANNVLDGIFVGRFAEEGSLAGISIALPPVIALTGFGLLIGTGAGSLLSIAIGAEDTDIRRRLLGNANALVLIASAAVMLLGFRFSQPLLFAMGGRGNELALGDVYYRTLLWGALPWIYAVALNTLIRAEGKMKTAAVIMAIGLVVNGLSNYVLMVLLKQGIKGAAIGTNIGMIAQALICMLYVSRSPLVRQLIDYSTEAPDASLSRVYAIRFDNDIIGKIVQMGLSAFIMQIMMVLQSMLVLNVITRYGTAHDIAFYGVVTRLFSFVIQPLVGFMIAMPPIIGINFGAAQSERVIAAFKCFVTASFILVLPFWGFALTMPEAAAGVMMNRTLITAENSIQIRIFMALLPVMPLTFLTLSFFPAINKGLSSSIIAVMQQVVLYVPVMLLLPRFTGVRGVYYGTLFIELVTAIPILILIKREFRLLRTGVTRWVKAE</sequence>
<dbReference type="InterPro" id="IPR002528">
    <property type="entry name" value="MATE_fam"/>
</dbReference>
<dbReference type="AlphaFoldDB" id="A0AA87NR06"/>
<proteinExistence type="predicted"/>
<protein>
    <submittedName>
        <fullName evidence="8">MATE efflux family protein</fullName>
    </submittedName>
</protein>
<dbReference type="EMBL" id="ATFE01000014">
    <property type="protein sequence ID" value="EPF27880.1"/>
    <property type="molecule type" value="Genomic_DNA"/>
</dbReference>
<accession>A0AA87NR06</accession>
<feature type="transmembrane region" description="Helical" evidence="7">
    <location>
        <begin position="96"/>
        <end position="118"/>
    </location>
</feature>
<evidence type="ECO:0000313" key="9">
    <source>
        <dbReference type="Proteomes" id="UP000014634"/>
    </source>
</evidence>
<feature type="transmembrane region" description="Helical" evidence="7">
    <location>
        <begin position="15"/>
        <end position="35"/>
    </location>
</feature>
<feature type="transmembrane region" description="Helical" evidence="7">
    <location>
        <begin position="407"/>
        <end position="426"/>
    </location>
</feature>
<comment type="caution">
    <text evidence="8">The sequence shown here is derived from an EMBL/GenBank/DDBJ whole genome shotgun (WGS) entry which is preliminary data.</text>
</comment>
<gene>
    <name evidence="8" type="ORF">HMPREF9195_02010</name>
</gene>
<feature type="transmembrane region" description="Helical" evidence="7">
    <location>
        <begin position="55"/>
        <end position="84"/>
    </location>
</feature>
<evidence type="ECO:0000256" key="4">
    <source>
        <dbReference type="ARBA" id="ARBA00022692"/>
    </source>
</evidence>
<reference evidence="8 9" key="1">
    <citation type="submission" date="2013-04" db="EMBL/GenBank/DDBJ databases">
        <title>The Genome Sequence of Treponema medium ATCC 700293.</title>
        <authorList>
            <consortium name="The Broad Institute Genomics Platform"/>
            <person name="Earl A."/>
            <person name="Ward D."/>
            <person name="Feldgarden M."/>
            <person name="Gevers D."/>
            <person name="Leonetti C."/>
            <person name="Blanton J.M."/>
            <person name="Dewhirst F.E."/>
            <person name="Izard J."/>
            <person name="Walker B."/>
            <person name="Young S."/>
            <person name="Zeng Q."/>
            <person name="Gargeya S."/>
            <person name="Fitzgerald M."/>
            <person name="Haas B."/>
            <person name="Abouelleil A."/>
            <person name="Allen A.W."/>
            <person name="Alvarado L."/>
            <person name="Arachchi H.M."/>
            <person name="Berlin A.M."/>
            <person name="Chapman S.B."/>
            <person name="Gainer-Dewar J."/>
            <person name="Goldberg J."/>
            <person name="Griggs A."/>
            <person name="Gujja S."/>
            <person name="Hansen M."/>
            <person name="Howarth C."/>
            <person name="Imamovic A."/>
            <person name="Ireland A."/>
            <person name="Larimer J."/>
            <person name="McCowan C."/>
            <person name="Murphy C."/>
            <person name="Pearson M."/>
            <person name="Poon T.W."/>
            <person name="Priest M."/>
            <person name="Roberts A."/>
            <person name="Saif S."/>
            <person name="Shea T."/>
            <person name="Sisk P."/>
            <person name="Sykes S."/>
            <person name="Wortman J."/>
            <person name="Nusbaum C."/>
            <person name="Birren B."/>
        </authorList>
    </citation>
    <scope>NUCLEOTIDE SEQUENCE [LARGE SCALE GENOMIC DNA]</scope>
    <source>
        <strain evidence="8 9">ATCC 700293</strain>
    </source>
</reference>
<keyword evidence="6 7" id="KW-0472">Membrane</keyword>
<dbReference type="PANTHER" id="PTHR43823:SF3">
    <property type="entry name" value="MULTIDRUG EXPORT PROTEIN MEPA"/>
    <property type="match status" value="1"/>
</dbReference>
<evidence type="ECO:0000256" key="1">
    <source>
        <dbReference type="ARBA" id="ARBA00004651"/>
    </source>
</evidence>
<dbReference type="PIRSF" id="PIRSF006603">
    <property type="entry name" value="DinF"/>
    <property type="match status" value="1"/>
</dbReference>
<dbReference type="PANTHER" id="PTHR43823">
    <property type="entry name" value="SPORULATION PROTEIN YKVU"/>
    <property type="match status" value="1"/>
</dbReference>
<feature type="transmembrane region" description="Helical" evidence="7">
    <location>
        <begin position="138"/>
        <end position="159"/>
    </location>
</feature>
<keyword evidence="4 7" id="KW-0812">Transmembrane</keyword>
<keyword evidence="2" id="KW-0813">Transport</keyword>
<feature type="transmembrane region" description="Helical" evidence="7">
    <location>
        <begin position="171"/>
        <end position="191"/>
    </location>
</feature>
<evidence type="ECO:0000256" key="3">
    <source>
        <dbReference type="ARBA" id="ARBA00022475"/>
    </source>
</evidence>
<comment type="subcellular location">
    <subcellularLocation>
        <location evidence="1">Cell membrane</location>
        <topology evidence="1">Multi-pass membrane protein</topology>
    </subcellularLocation>
</comment>
<evidence type="ECO:0000313" key="8">
    <source>
        <dbReference type="EMBL" id="EPF27880.1"/>
    </source>
</evidence>
<dbReference type="InterPro" id="IPR051327">
    <property type="entry name" value="MATE_MepA_subfamily"/>
</dbReference>
<feature type="transmembrane region" description="Helical" evidence="7">
    <location>
        <begin position="288"/>
        <end position="316"/>
    </location>
</feature>
<evidence type="ECO:0000256" key="6">
    <source>
        <dbReference type="ARBA" id="ARBA00023136"/>
    </source>
</evidence>
<feature type="transmembrane region" description="Helical" evidence="7">
    <location>
        <begin position="197"/>
        <end position="217"/>
    </location>
</feature>
<dbReference type="Proteomes" id="UP000014634">
    <property type="component" value="Unassembled WGS sequence"/>
</dbReference>
<feature type="transmembrane region" description="Helical" evidence="7">
    <location>
        <begin position="432"/>
        <end position="451"/>
    </location>
</feature>
<evidence type="ECO:0000256" key="7">
    <source>
        <dbReference type="SAM" id="Phobius"/>
    </source>
</evidence>
<dbReference type="RefSeq" id="WP_016523941.1">
    <property type="nucleotide sequence ID" value="NZ_KE332517.1"/>
</dbReference>
<organism evidence="8 9">
    <name type="scientific">Treponema medium ATCC 700293</name>
    <dbReference type="NCBI Taxonomy" id="1125700"/>
    <lineage>
        <taxon>Bacteria</taxon>
        <taxon>Pseudomonadati</taxon>
        <taxon>Spirochaetota</taxon>
        <taxon>Spirochaetia</taxon>
        <taxon>Spirochaetales</taxon>
        <taxon>Treponemataceae</taxon>
        <taxon>Treponema</taxon>
    </lineage>
</organism>
<evidence type="ECO:0000256" key="5">
    <source>
        <dbReference type="ARBA" id="ARBA00022989"/>
    </source>
</evidence>
<dbReference type="GO" id="GO:0015297">
    <property type="term" value="F:antiporter activity"/>
    <property type="evidence" value="ECO:0007669"/>
    <property type="project" value="InterPro"/>
</dbReference>
<dbReference type="Pfam" id="PF01554">
    <property type="entry name" value="MatE"/>
    <property type="match status" value="2"/>
</dbReference>
<feature type="transmembrane region" description="Helical" evidence="7">
    <location>
        <begin position="373"/>
        <end position="395"/>
    </location>
</feature>